<dbReference type="PROSITE" id="PS51934">
    <property type="entry name" value="LRAT"/>
    <property type="match status" value="1"/>
</dbReference>
<evidence type="ECO:0000256" key="3">
    <source>
        <dbReference type="ARBA" id="ARBA00022801"/>
    </source>
</evidence>
<keyword evidence="2" id="KW-0808">Transferase</keyword>
<feature type="domain" description="LRAT" evidence="5">
    <location>
        <begin position="1"/>
        <end position="104"/>
    </location>
</feature>
<dbReference type="PANTHER" id="PTHR13943">
    <property type="entry name" value="HRAS-LIKE SUPPRESSOR - RELATED"/>
    <property type="match status" value="1"/>
</dbReference>
<dbReference type="EMBL" id="JBJQND010000005">
    <property type="protein sequence ID" value="KAL3876943.1"/>
    <property type="molecule type" value="Genomic_DNA"/>
</dbReference>
<keyword evidence="7" id="KW-1185">Reference proteome</keyword>
<dbReference type="Gene3D" id="3.90.1720.10">
    <property type="entry name" value="endopeptidase domain like (from Nostoc punctiforme)"/>
    <property type="match status" value="1"/>
</dbReference>
<dbReference type="AlphaFoldDB" id="A0ABD3WWC9"/>
<evidence type="ECO:0000256" key="2">
    <source>
        <dbReference type="ARBA" id="ARBA00022679"/>
    </source>
</evidence>
<dbReference type="Proteomes" id="UP001634394">
    <property type="component" value="Unassembled WGS sequence"/>
</dbReference>
<evidence type="ECO:0000259" key="5">
    <source>
        <dbReference type="PROSITE" id="PS51934"/>
    </source>
</evidence>
<evidence type="ECO:0000256" key="4">
    <source>
        <dbReference type="ARBA" id="ARBA00023098"/>
    </source>
</evidence>
<reference evidence="6 7" key="1">
    <citation type="submission" date="2024-11" db="EMBL/GenBank/DDBJ databases">
        <title>Chromosome-level genome assembly of the freshwater bivalve Anodonta woodiana.</title>
        <authorList>
            <person name="Chen X."/>
        </authorList>
    </citation>
    <scope>NUCLEOTIDE SEQUENCE [LARGE SCALE GENOMIC DNA]</scope>
    <source>
        <strain evidence="6">MN2024</strain>
        <tissue evidence="6">Gills</tissue>
    </source>
</reference>
<dbReference type="InterPro" id="IPR051496">
    <property type="entry name" value="H-rev107_PLA/AT"/>
</dbReference>
<evidence type="ECO:0000313" key="7">
    <source>
        <dbReference type="Proteomes" id="UP001634394"/>
    </source>
</evidence>
<keyword evidence="3" id="KW-0378">Hydrolase</keyword>
<comment type="caution">
    <text evidence="6">The sequence shown here is derived from an EMBL/GenBank/DDBJ whole genome shotgun (WGS) entry which is preliminary data.</text>
</comment>
<dbReference type="GO" id="GO:0016740">
    <property type="term" value="F:transferase activity"/>
    <property type="evidence" value="ECO:0007669"/>
    <property type="project" value="UniProtKB-KW"/>
</dbReference>
<feature type="non-terminal residue" evidence="6">
    <location>
        <position position="1"/>
    </location>
</feature>
<dbReference type="GO" id="GO:0016787">
    <property type="term" value="F:hydrolase activity"/>
    <property type="evidence" value="ECO:0007669"/>
    <property type="project" value="UniProtKB-KW"/>
</dbReference>
<sequence>NEDIVHLTGDINFSCTVDTKSSCFSICGKQFTKAEVKLHTFFDATANCKVKKNNDMDKMVRPLDKQTIVLRAKSKIGKIGYNILWYNCECFARWCRYGECWSEQ</sequence>
<keyword evidence="4" id="KW-0443">Lipid metabolism</keyword>
<gene>
    <name evidence="6" type="ORF">ACJMK2_034722</name>
</gene>
<dbReference type="InterPro" id="IPR007053">
    <property type="entry name" value="LRAT_dom"/>
</dbReference>
<proteinExistence type="inferred from homology"/>
<dbReference type="GO" id="GO:0006629">
    <property type="term" value="P:lipid metabolic process"/>
    <property type="evidence" value="ECO:0007669"/>
    <property type="project" value="UniProtKB-KW"/>
</dbReference>
<name>A0ABD3WWC9_SINWO</name>
<dbReference type="PANTHER" id="PTHR13943:SF77">
    <property type="entry name" value="LRAT DOMAIN-CONTAINING PROTEIN"/>
    <property type="match status" value="1"/>
</dbReference>
<dbReference type="Pfam" id="PF04970">
    <property type="entry name" value="LRAT"/>
    <property type="match status" value="1"/>
</dbReference>
<protein>
    <recommendedName>
        <fullName evidence="5">LRAT domain-containing protein</fullName>
    </recommendedName>
</protein>
<evidence type="ECO:0000256" key="1">
    <source>
        <dbReference type="ARBA" id="ARBA00007824"/>
    </source>
</evidence>
<evidence type="ECO:0000313" key="6">
    <source>
        <dbReference type="EMBL" id="KAL3876943.1"/>
    </source>
</evidence>
<comment type="similarity">
    <text evidence="1">Belongs to the H-rev107 family.</text>
</comment>
<feature type="non-terminal residue" evidence="6">
    <location>
        <position position="104"/>
    </location>
</feature>
<organism evidence="6 7">
    <name type="scientific">Sinanodonta woodiana</name>
    <name type="common">Chinese pond mussel</name>
    <name type="synonym">Anodonta woodiana</name>
    <dbReference type="NCBI Taxonomy" id="1069815"/>
    <lineage>
        <taxon>Eukaryota</taxon>
        <taxon>Metazoa</taxon>
        <taxon>Spiralia</taxon>
        <taxon>Lophotrochozoa</taxon>
        <taxon>Mollusca</taxon>
        <taxon>Bivalvia</taxon>
        <taxon>Autobranchia</taxon>
        <taxon>Heteroconchia</taxon>
        <taxon>Palaeoheterodonta</taxon>
        <taxon>Unionida</taxon>
        <taxon>Unionoidea</taxon>
        <taxon>Unionidae</taxon>
        <taxon>Unioninae</taxon>
        <taxon>Sinanodonta</taxon>
    </lineage>
</organism>
<accession>A0ABD3WWC9</accession>